<feature type="compositionally biased region" description="Polar residues" evidence="1">
    <location>
        <begin position="1"/>
        <end position="20"/>
    </location>
</feature>
<feature type="region of interest" description="Disordered" evidence="1">
    <location>
        <begin position="114"/>
        <end position="237"/>
    </location>
</feature>
<sequence>MWSAPASRTASVAQSHSTASPPVKHQKLASARRERGKTPGTQAAPRGPSGSVDSAVTPPKVGKGHKKPGKSGRSNTAEKTAIIPAAQEGPASPILAAQEATASPILAAQEATASPILAAQEGPPATAQLPRRPPPAPSSLPRSAPPATAQLPRRAPPATAQLPNEGPPAPAQLGNEGPPTQAPLNRAPPTQATLNRAPPTQAPLNRAPPTQAPLNRAPPTQAPLNRAPPTQAPLNRAPPTQALLAHERQGHRRNWDRDGVRDALWAPVPLQNQWRHASTTSVLHRMKHSGHQSPSRTSGDMHPLRLSFTG</sequence>
<accession>A0AAV7QEQ3</accession>
<feature type="region of interest" description="Disordered" evidence="1">
    <location>
        <begin position="283"/>
        <end position="310"/>
    </location>
</feature>
<evidence type="ECO:0000256" key="1">
    <source>
        <dbReference type="SAM" id="MobiDB-lite"/>
    </source>
</evidence>
<feature type="region of interest" description="Disordered" evidence="1">
    <location>
        <begin position="1"/>
        <end position="86"/>
    </location>
</feature>
<organism evidence="2 3">
    <name type="scientific">Pleurodeles waltl</name>
    <name type="common">Iberian ribbed newt</name>
    <dbReference type="NCBI Taxonomy" id="8319"/>
    <lineage>
        <taxon>Eukaryota</taxon>
        <taxon>Metazoa</taxon>
        <taxon>Chordata</taxon>
        <taxon>Craniata</taxon>
        <taxon>Vertebrata</taxon>
        <taxon>Euteleostomi</taxon>
        <taxon>Amphibia</taxon>
        <taxon>Batrachia</taxon>
        <taxon>Caudata</taxon>
        <taxon>Salamandroidea</taxon>
        <taxon>Salamandridae</taxon>
        <taxon>Pleurodelinae</taxon>
        <taxon>Pleurodeles</taxon>
    </lineage>
</organism>
<evidence type="ECO:0000313" key="2">
    <source>
        <dbReference type="EMBL" id="KAJ1139056.1"/>
    </source>
</evidence>
<comment type="caution">
    <text evidence="2">The sequence shown here is derived from an EMBL/GenBank/DDBJ whole genome shotgun (WGS) entry which is preliminary data.</text>
</comment>
<dbReference type="EMBL" id="JANPWB010000010">
    <property type="protein sequence ID" value="KAJ1139056.1"/>
    <property type="molecule type" value="Genomic_DNA"/>
</dbReference>
<gene>
    <name evidence="2" type="ORF">NDU88_005433</name>
</gene>
<feature type="compositionally biased region" description="Low complexity" evidence="1">
    <location>
        <begin position="139"/>
        <end position="149"/>
    </location>
</feature>
<name>A0AAV7QEQ3_PLEWA</name>
<reference evidence="2" key="1">
    <citation type="journal article" date="2022" name="bioRxiv">
        <title>Sequencing and chromosome-scale assembly of the giantPleurodeles waltlgenome.</title>
        <authorList>
            <person name="Brown T."/>
            <person name="Elewa A."/>
            <person name="Iarovenko S."/>
            <person name="Subramanian E."/>
            <person name="Araus A.J."/>
            <person name="Petzold A."/>
            <person name="Susuki M."/>
            <person name="Suzuki K.-i.T."/>
            <person name="Hayashi T."/>
            <person name="Toyoda A."/>
            <person name="Oliveira C."/>
            <person name="Osipova E."/>
            <person name="Leigh N.D."/>
            <person name="Simon A."/>
            <person name="Yun M.H."/>
        </authorList>
    </citation>
    <scope>NUCLEOTIDE SEQUENCE</scope>
    <source>
        <strain evidence="2">20211129_DDA</strain>
        <tissue evidence="2">Liver</tissue>
    </source>
</reference>
<keyword evidence="3" id="KW-1185">Reference proteome</keyword>
<dbReference type="Proteomes" id="UP001066276">
    <property type="component" value="Chromosome 6"/>
</dbReference>
<protein>
    <submittedName>
        <fullName evidence="2">Uncharacterized protein</fullName>
    </submittedName>
</protein>
<evidence type="ECO:0000313" key="3">
    <source>
        <dbReference type="Proteomes" id="UP001066276"/>
    </source>
</evidence>
<proteinExistence type="predicted"/>
<dbReference type="AlphaFoldDB" id="A0AAV7QEQ3"/>